<evidence type="ECO:0000313" key="2">
    <source>
        <dbReference type="Proteomes" id="UP000234343"/>
    </source>
</evidence>
<dbReference type="EMBL" id="CP025491">
    <property type="protein sequence ID" value="AUH71926.1"/>
    <property type="molecule type" value="Genomic_DNA"/>
</dbReference>
<protein>
    <submittedName>
        <fullName evidence="1">Uncharacterized protein</fullName>
    </submittedName>
</protein>
<dbReference type="RefSeq" id="WP_101899587.1">
    <property type="nucleotide sequence ID" value="NZ_CP025491.2"/>
</dbReference>
<dbReference type="KEGG" id="lsh:CAB17_07485"/>
<accession>A0A2H5FK43</accession>
<organism evidence="1 2">
    <name type="scientific">Legionella sainthelensi</name>
    <dbReference type="NCBI Taxonomy" id="28087"/>
    <lineage>
        <taxon>Bacteria</taxon>
        <taxon>Pseudomonadati</taxon>
        <taxon>Pseudomonadota</taxon>
        <taxon>Gammaproteobacteria</taxon>
        <taxon>Legionellales</taxon>
        <taxon>Legionellaceae</taxon>
        <taxon>Legionella</taxon>
    </lineage>
</organism>
<name>A0A2H5FK43_9GAMM</name>
<sequence>MNNANTPKTRRHKIRVALLKGEIINRRTSAKLELGEFNASLHSDISKLKNNTKYPLPIESQKTLNGTHNYFISVNELKRYYDPEERPKQIKELNQTRLNKQKINARKTLERLKKLKGESID</sequence>
<dbReference type="Proteomes" id="UP000234343">
    <property type="component" value="Chromosome"/>
</dbReference>
<dbReference type="AlphaFoldDB" id="A0A2H5FK43"/>
<gene>
    <name evidence="1" type="ORF">CAB17_07485</name>
</gene>
<proteinExistence type="predicted"/>
<keyword evidence="2" id="KW-1185">Reference proteome</keyword>
<evidence type="ECO:0000313" key="1">
    <source>
        <dbReference type="EMBL" id="AUH71926.1"/>
    </source>
</evidence>
<reference evidence="1 2" key="1">
    <citation type="submission" date="2017-12" db="EMBL/GenBank/DDBJ databases">
        <title>Legionella sainthelensi LA01-117, whole genome sequence of a clinical isolate from New Zealand.</title>
        <authorList>
            <person name="Cree S.L."/>
            <person name="Slow S."/>
            <person name="Kennedy M.A."/>
            <person name="Murdoch D.R."/>
            <person name="Biggs P.J."/>
            <person name="Anderson T."/>
        </authorList>
    </citation>
    <scope>NUCLEOTIDE SEQUENCE [LARGE SCALE GENOMIC DNA]</scope>
    <source>
        <strain evidence="1 2">LA01-117</strain>
    </source>
</reference>